<dbReference type="OrthoDB" id="4926491at2759"/>
<comment type="caution">
    <text evidence="1">The sequence shown here is derived from an EMBL/GenBank/DDBJ whole genome shotgun (WGS) entry which is preliminary data.</text>
</comment>
<dbReference type="GeneID" id="27723530"/>
<organism evidence="1 2">
    <name type="scientific">Pseudallescheria apiosperma</name>
    <name type="common">Scedosporium apiospermum</name>
    <dbReference type="NCBI Taxonomy" id="563466"/>
    <lineage>
        <taxon>Eukaryota</taxon>
        <taxon>Fungi</taxon>
        <taxon>Dikarya</taxon>
        <taxon>Ascomycota</taxon>
        <taxon>Pezizomycotina</taxon>
        <taxon>Sordariomycetes</taxon>
        <taxon>Hypocreomycetidae</taxon>
        <taxon>Microascales</taxon>
        <taxon>Microascaceae</taxon>
        <taxon>Scedosporium</taxon>
    </lineage>
</organism>
<evidence type="ECO:0000313" key="1">
    <source>
        <dbReference type="EMBL" id="KEZ43545.1"/>
    </source>
</evidence>
<gene>
    <name evidence="1" type="ORF">SAPIO_CDS4458</name>
</gene>
<dbReference type="VEuPathDB" id="FungiDB:SAPIO_CDS4458"/>
<reference evidence="1 2" key="1">
    <citation type="journal article" date="2014" name="Genome Announc.">
        <title>Draft genome sequence of the pathogenic fungus Scedosporium apiospermum.</title>
        <authorList>
            <person name="Vandeputte P."/>
            <person name="Ghamrawi S."/>
            <person name="Rechenmann M."/>
            <person name="Iltis A."/>
            <person name="Giraud S."/>
            <person name="Fleury M."/>
            <person name="Thornton C."/>
            <person name="Delhaes L."/>
            <person name="Meyer W."/>
            <person name="Papon N."/>
            <person name="Bouchara J.P."/>
        </authorList>
    </citation>
    <scope>NUCLEOTIDE SEQUENCE [LARGE SCALE GENOMIC DNA]</scope>
    <source>
        <strain evidence="1 2">IHEM 14462</strain>
    </source>
</reference>
<evidence type="ECO:0000313" key="2">
    <source>
        <dbReference type="Proteomes" id="UP000028545"/>
    </source>
</evidence>
<dbReference type="AlphaFoldDB" id="A0A084G883"/>
<dbReference type="RefSeq" id="XP_016643344.1">
    <property type="nucleotide sequence ID" value="XM_016786999.1"/>
</dbReference>
<accession>A0A084G883</accession>
<dbReference type="HOGENOM" id="CLU_060776_0_0_1"/>
<dbReference type="EMBL" id="JOWA01000092">
    <property type="protein sequence ID" value="KEZ43545.1"/>
    <property type="molecule type" value="Genomic_DNA"/>
</dbReference>
<dbReference type="Proteomes" id="UP000028545">
    <property type="component" value="Unassembled WGS sequence"/>
</dbReference>
<proteinExistence type="predicted"/>
<sequence>MATLTLKVKVAVRDHWDSPESTVQASLAKLQSIIGYEVCISPEWPLLLAALGDHYSDKGNFVPAVAGVVKAWSEAAAQLLEDDNNEEWTEEVLDKLKESGSRLRLVLEASKSEDASTTWNPVQEAFVISLPNTQVTNPLSYISPFQAHLLTAFDEKKAAPTVPVLHDSGHSDIPGGPGDDWASIVVEPVVKTSINPTPSSQRRAPNVEYIPDINSVPRPDELLLRPPYHLIVFARSLNEIEIQCSHSPTLKFLSAYLAKWCRTNHQLHNKPPSVESNLHQSAYGLGTWHDRLTLYAENRYSGGHCITPPIILSLVESLLGYELTYQESSRWVYRKDTPFKNL</sequence>
<keyword evidence="2" id="KW-1185">Reference proteome</keyword>
<dbReference type="OMA" id="IEVQCSH"/>
<dbReference type="KEGG" id="sapo:SAPIO_CDS4458"/>
<protein>
    <submittedName>
        <fullName evidence="1">Uncharacterized protein</fullName>
    </submittedName>
</protein>
<name>A0A084G883_PSEDA</name>